<protein>
    <recommendedName>
        <fullName evidence="3">Thioredoxin domain-containing protein</fullName>
    </recommendedName>
</protein>
<dbReference type="RefSeq" id="XP_012894571.1">
    <property type="nucleotide sequence ID" value="XM_013039117.1"/>
</dbReference>
<gene>
    <name evidence="1" type="ORF">GSBLH_T00000842001</name>
</gene>
<evidence type="ECO:0000313" key="1">
    <source>
        <dbReference type="EMBL" id="CBK20523.2"/>
    </source>
</evidence>
<accession>D8LY68</accession>
<dbReference type="AlphaFoldDB" id="D8LY68"/>
<evidence type="ECO:0008006" key="3">
    <source>
        <dbReference type="Google" id="ProtNLM"/>
    </source>
</evidence>
<dbReference type="SUPFAM" id="SSF52833">
    <property type="entry name" value="Thioredoxin-like"/>
    <property type="match status" value="1"/>
</dbReference>
<dbReference type="Gene3D" id="3.40.30.10">
    <property type="entry name" value="Glutaredoxin"/>
    <property type="match status" value="1"/>
</dbReference>
<reference evidence="1" key="1">
    <citation type="submission" date="2010-02" db="EMBL/GenBank/DDBJ databases">
        <title>Sequencing and annotation of the Blastocystis hominis genome.</title>
        <authorList>
            <person name="Wincker P."/>
        </authorList>
    </citation>
    <scope>NUCLEOTIDE SEQUENCE</scope>
    <source>
        <strain evidence="1">Singapore isolate B</strain>
    </source>
</reference>
<organism evidence="1">
    <name type="scientific">Blastocystis hominis</name>
    <dbReference type="NCBI Taxonomy" id="12968"/>
    <lineage>
        <taxon>Eukaryota</taxon>
        <taxon>Sar</taxon>
        <taxon>Stramenopiles</taxon>
        <taxon>Bigyra</taxon>
        <taxon>Opalozoa</taxon>
        <taxon>Opalinata</taxon>
        <taxon>Blastocystidae</taxon>
        <taxon>Blastocystis</taxon>
    </lineage>
</organism>
<dbReference type="GeneID" id="24918131"/>
<dbReference type="InterPro" id="IPR036249">
    <property type="entry name" value="Thioredoxin-like_sf"/>
</dbReference>
<dbReference type="EMBL" id="FN668639">
    <property type="protein sequence ID" value="CBK20523.2"/>
    <property type="molecule type" value="Genomic_DNA"/>
</dbReference>
<name>D8LY68_BLAHO</name>
<sequence>MKAMQKEDSVVVMRELKDIRDQMSQISFDDPKYPQLRQRENIIHQFEPIVTTRTLVYMNPWSFDYIVNGHDNVIVLFYTSWCVECQDLLKDME</sequence>
<dbReference type="Proteomes" id="UP000008312">
    <property type="component" value="Unassembled WGS sequence"/>
</dbReference>
<keyword evidence="2" id="KW-1185">Reference proteome</keyword>
<dbReference type="CDD" id="cd02961">
    <property type="entry name" value="PDI_a_family"/>
    <property type="match status" value="1"/>
</dbReference>
<dbReference type="OrthoDB" id="427280at2759"/>
<evidence type="ECO:0000313" key="2">
    <source>
        <dbReference type="Proteomes" id="UP000008312"/>
    </source>
</evidence>
<dbReference type="InParanoid" id="D8LY68"/>
<proteinExistence type="predicted"/>